<keyword evidence="10" id="KW-1185">Reference proteome</keyword>
<dbReference type="RefSeq" id="WP_344446624.1">
    <property type="nucleotide sequence ID" value="NZ_BAAALF010000268.1"/>
</dbReference>
<gene>
    <name evidence="9" type="ORF">GCM10009665_73790</name>
</gene>
<feature type="transmembrane region" description="Helical" evidence="8">
    <location>
        <begin position="279"/>
        <end position="303"/>
    </location>
</feature>
<comment type="caution">
    <text evidence="9">The sequence shown here is derived from an EMBL/GenBank/DDBJ whole genome shotgun (WGS) entry which is preliminary data.</text>
</comment>
<feature type="transmembrane region" description="Helical" evidence="8">
    <location>
        <begin position="174"/>
        <end position="194"/>
    </location>
</feature>
<feature type="transmembrane region" description="Helical" evidence="8">
    <location>
        <begin position="63"/>
        <end position="83"/>
    </location>
</feature>
<feature type="transmembrane region" description="Helical" evidence="8">
    <location>
        <begin position="89"/>
        <end position="111"/>
    </location>
</feature>
<feature type="transmembrane region" description="Helical" evidence="8">
    <location>
        <begin position="255"/>
        <end position="273"/>
    </location>
</feature>
<evidence type="ECO:0000256" key="6">
    <source>
        <dbReference type="ARBA" id="ARBA00022989"/>
    </source>
</evidence>
<evidence type="ECO:0000256" key="5">
    <source>
        <dbReference type="ARBA" id="ARBA00022692"/>
    </source>
</evidence>
<proteinExistence type="inferred from homology"/>
<dbReference type="Proteomes" id="UP001500037">
    <property type="component" value="Unassembled WGS sequence"/>
</dbReference>
<comment type="similarity">
    <text evidence="2">Belongs to the autoinducer-2 exporter (AI-2E) (TC 2.A.86) family.</text>
</comment>
<keyword evidence="5 8" id="KW-0812">Transmembrane</keyword>
<organism evidence="9 10">
    <name type="scientific">Kitasatospora nipponensis</name>
    <dbReference type="NCBI Taxonomy" id="258049"/>
    <lineage>
        <taxon>Bacteria</taxon>
        <taxon>Bacillati</taxon>
        <taxon>Actinomycetota</taxon>
        <taxon>Actinomycetes</taxon>
        <taxon>Kitasatosporales</taxon>
        <taxon>Streptomycetaceae</taxon>
        <taxon>Kitasatospora</taxon>
    </lineage>
</organism>
<evidence type="ECO:0000256" key="8">
    <source>
        <dbReference type="SAM" id="Phobius"/>
    </source>
</evidence>
<accession>A0ABN1T779</accession>
<evidence type="ECO:0000313" key="9">
    <source>
        <dbReference type="EMBL" id="GAA1068859.1"/>
    </source>
</evidence>
<keyword evidence="3" id="KW-0813">Transport</keyword>
<evidence type="ECO:0000256" key="3">
    <source>
        <dbReference type="ARBA" id="ARBA00022448"/>
    </source>
</evidence>
<dbReference type="PANTHER" id="PTHR21716:SF53">
    <property type="entry name" value="PERMEASE PERM-RELATED"/>
    <property type="match status" value="1"/>
</dbReference>
<keyword evidence="6 8" id="KW-1133">Transmembrane helix</keyword>
<name>A0ABN1T779_9ACTN</name>
<keyword evidence="4" id="KW-1003">Cell membrane</keyword>
<evidence type="ECO:0000256" key="2">
    <source>
        <dbReference type="ARBA" id="ARBA00009773"/>
    </source>
</evidence>
<evidence type="ECO:0000256" key="7">
    <source>
        <dbReference type="ARBA" id="ARBA00023136"/>
    </source>
</evidence>
<feature type="transmembrane region" description="Helical" evidence="8">
    <location>
        <begin position="340"/>
        <end position="362"/>
    </location>
</feature>
<keyword evidence="7 8" id="KW-0472">Membrane</keyword>
<feature type="transmembrane region" description="Helical" evidence="8">
    <location>
        <begin position="229"/>
        <end position="248"/>
    </location>
</feature>
<reference evidence="9 10" key="1">
    <citation type="journal article" date="2019" name="Int. J. Syst. Evol. Microbiol.">
        <title>The Global Catalogue of Microorganisms (GCM) 10K type strain sequencing project: providing services to taxonomists for standard genome sequencing and annotation.</title>
        <authorList>
            <consortium name="The Broad Institute Genomics Platform"/>
            <consortium name="The Broad Institute Genome Sequencing Center for Infectious Disease"/>
            <person name="Wu L."/>
            <person name="Ma J."/>
        </authorList>
    </citation>
    <scope>NUCLEOTIDE SEQUENCE [LARGE SCALE GENOMIC DNA]</scope>
    <source>
        <strain evidence="9 10">JCM 13004</strain>
    </source>
</reference>
<comment type="subcellular location">
    <subcellularLocation>
        <location evidence="1">Cell membrane</location>
        <topology evidence="1">Multi-pass membrane protein</topology>
    </subcellularLocation>
</comment>
<dbReference type="InterPro" id="IPR002549">
    <property type="entry name" value="AI-2E-like"/>
</dbReference>
<evidence type="ECO:0000313" key="10">
    <source>
        <dbReference type="Proteomes" id="UP001500037"/>
    </source>
</evidence>
<dbReference type="EMBL" id="BAAALF010000268">
    <property type="protein sequence ID" value="GAA1068859.1"/>
    <property type="molecule type" value="Genomic_DNA"/>
</dbReference>
<sequence>MSDTRTSTRARRATVRAGIAAVTEPGVPVRRTWFPIGFGLALGALLAYLLVHSLLRIGGLLTLVLLALFLAISLEPLVTWLIRRGLPRAWAVAVLVLTVLAALAWVLALVIPPLSAEANELAGAVPGWLQQLHDHQSALGRLEDRYHLVDRAEHELNGGNAATVLNGVLDAGQLVLDALTAIAVVTTLTLYFLAGLPTIKAYGYRFVPASRRPRVEALVEEVVARTGRFMFANLATSAVAGLATFLWLEGWGVPYPAVLGVFVALMDLVPVVGSTIGGVVVSLVALVVSFPVALGTAAFYVFFRLAEDYLIMPRAMKYAVAVHPVVTVLAVLVGGALLGIVGALVAVPVAVAVGLVLDEVVFPRLQQR</sequence>
<dbReference type="Pfam" id="PF01594">
    <property type="entry name" value="AI-2E_transport"/>
    <property type="match status" value="1"/>
</dbReference>
<dbReference type="PANTHER" id="PTHR21716">
    <property type="entry name" value="TRANSMEMBRANE PROTEIN"/>
    <property type="match status" value="1"/>
</dbReference>
<evidence type="ECO:0000256" key="4">
    <source>
        <dbReference type="ARBA" id="ARBA00022475"/>
    </source>
</evidence>
<evidence type="ECO:0000256" key="1">
    <source>
        <dbReference type="ARBA" id="ARBA00004651"/>
    </source>
</evidence>
<feature type="transmembrane region" description="Helical" evidence="8">
    <location>
        <begin position="32"/>
        <end position="51"/>
    </location>
</feature>
<protein>
    <submittedName>
        <fullName evidence="9">AI-2E family transporter</fullName>
    </submittedName>
</protein>